<dbReference type="PANTHER" id="PTHR11079">
    <property type="entry name" value="CYTOSINE DEAMINASE FAMILY MEMBER"/>
    <property type="match status" value="1"/>
</dbReference>
<dbReference type="InterPro" id="IPR016193">
    <property type="entry name" value="Cytidine_deaminase-like"/>
</dbReference>
<name>A0ABY8URJ0_9BACI</name>
<dbReference type="EMBL" id="CP126446">
    <property type="protein sequence ID" value="WIF96291.1"/>
    <property type="molecule type" value="Genomic_DNA"/>
</dbReference>
<dbReference type="InterPro" id="IPR002125">
    <property type="entry name" value="CMP_dCMP_dom"/>
</dbReference>
<keyword evidence="1" id="KW-0479">Metal-binding</keyword>
<accession>A0ABY8URJ0</accession>
<protein>
    <submittedName>
        <fullName evidence="4">Nucleoside deaminase</fullName>
    </submittedName>
</protein>
<evidence type="ECO:0000313" key="5">
    <source>
        <dbReference type="Proteomes" id="UP001236652"/>
    </source>
</evidence>
<dbReference type="CDD" id="cd01285">
    <property type="entry name" value="nucleoside_deaminase"/>
    <property type="match status" value="1"/>
</dbReference>
<evidence type="ECO:0000313" key="4">
    <source>
        <dbReference type="EMBL" id="WIF96291.1"/>
    </source>
</evidence>
<dbReference type="SUPFAM" id="SSF53927">
    <property type="entry name" value="Cytidine deaminase-like"/>
    <property type="match status" value="1"/>
</dbReference>
<keyword evidence="5" id="KW-1185">Reference proteome</keyword>
<feature type="domain" description="CMP/dCMP-type deaminase" evidence="3">
    <location>
        <begin position="4"/>
        <end position="121"/>
    </location>
</feature>
<dbReference type="PROSITE" id="PS51747">
    <property type="entry name" value="CYT_DCMP_DEAMINASES_2"/>
    <property type="match status" value="1"/>
</dbReference>
<evidence type="ECO:0000256" key="1">
    <source>
        <dbReference type="ARBA" id="ARBA00022723"/>
    </source>
</evidence>
<dbReference type="PROSITE" id="PS00903">
    <property type="entry name" value="CYT_DCMP_DEAMINASES_1"/>
    <property type="match status" value="1"/>
</dbReference>
<evidence type="ECO:0000256" key="2">
    <source>
        <dbReference type="ARBA" id="ARBA00022833"/>
    </source>
</evidence>
<dbReference type="Pfam" id="PF00383">
    <property type="entry name" value="dCMP_cyt_deam_1"/>
    <property type="match status" value="1"/>
</dbReference>
<dbReference type="Proteomes" id="UP001236652">
    <property type="component" value="Chromosome"/>
</dbReference>
<proteinExistence type="predicted"/>
<dbReference type="RefSeq" id="WP_231416535.1">
    <property type="nucleotide sequence ID" value="NZ_CP126446.1"/>
</dbReference>
<organism evidence="4 5">
    <name type="scientific">Pontibacillus chungwhensis</name>
    <dbReference type="NCBI Taxonomy" id="265426"/>
    <lineage>
        <taxon>Bacteria</taxon>
        <taxon>Bacillati</taxon>
        <taxon>Bacillota</taxon>
        <taxon>Bacilli</taxon>
        <taxon>Bacillales</taxon>
        <taxon>Bacillaceae</taxon>
        <taxon>Pontibacillus</taxon>
    </lineage>
</organism>
<dbReference type="InterPro" id="IPR016192">
    <property type="entry name" value="APOBEC/CMP_deaminase_Zn-bd"/>
</dbReference>
<keyword evidence="2" id="KW-0862">Zinc</keyword>
<sequence length="211" mass="23771">MFWNELSKEWKLCFELAWDSYKEGSKPIAALITNEKGEIISTGKCAVHSQLAGECISCNEIAHAEINALLQIDNRVHTYRAPYTLYSTLEPCPLCMSALYMSGIKNLKYAAKDTYGGSENLLGATPYLSRKQIRVEGPVASIEEVSIILNAVFDIEHNPDKLFFVEDMKYQYPEAITIAEELAKTGALRLNKHLPFELAFDLILRTFLVID</sequence>
<evidence type="ECO:0000259" key="3">
    <source>
        <dbReference type="PROSITE" id="PS51747"/>
    </source>
</evidence>
<dbReference type="Gene3D" id="3.40.140.10">
    <property type="entry name" value="Cytidine Deaminase, domain 2"/>
    <property type="match status" value="1"/>
</dbReference>
<dbReference type="PANTHER" id="PTHR11079:SF162">
    <property type="entry name" value="RIBOFLAVIN BIOSYNTHESIS PROTEIN PYRD, CHLOROPLASTIC"/>
    <property type="match status" value="1"/>
</dbReference>
<gene>
    <name evidence="4" type="ORF">QNI29_11035</name>
</gene>
<reference evidence="4 5" key="1">
    <citation type="submission" date="2023-05" db="EMBL/GenBank/DDBJ databases">
        <title>Comparative genomics reveals the evidence of polycyclic aromatic hydrocarbons degradation in moderately halophilic genus Pontibacillus.</title>
        <authorList>
            <person name="Yang H."/>
            <person name="Qian Z."/>
        </authorList>
    </citation>
    <scope>NUCLEOTIDE SEQUENCE [LARGE SCALE GENOMIC DNA]</scope>
    <source>
        <strain evidence="5">HN14</strain>
    </source>
</reference>